<dbReference type="PROSITE" id="PS52004">
    <property type="entry name" value="KS3_2"/>
    <property type="match status" value="1"/>
</dbReference>
<dbReference type="SMART" id="SM00825">
    <property type="entry name" value="PKS_KS"/>
    <property type="match status" value="1"/>
</dbReference>
<proteinExistence type="inferred from homology"/>
<name>K6Z0U8_9ALTE</name>
<evidence type="ECO:0000259" key="5">
    <source>
        <dbReference type="PROSITE" id="PS52004"/>
    </source>
</evidence>
<keyword evidence="3 4" id="KW-0808">Transferase</keyword>
<organism evidence="6 7">
    <name type="scientific">Paraglaciecola arctica BSs20135</name>
    <dbReference type="NCBI Taxonomy" id="493475"/>
    <lineage>
        <taxon>Bacteria</taxon>
        <taxon>Pseudomonadati</taxon>
        <taxon>Pseudomonadota</taxon>
        <taxon>Gammaproteobacteria</taxon>
        <taxon>Alteromonadales</taxon>
        <taxon>Alteromonadaceae</taxon>
        <taxon>Paraglaciecola</taxon>
    </lineage>
</organism>
<reference evidence="6 7" key="1">
    <citation type="journal article" date="2017" name="Antonie Van Leeuwenhoek">
        <title>Rhizobium rhizosphaerae sp. nov., a novel species isolated from rice rhizosphere.</title>
        <authorList>
            <person name="Zhao J.J."/>
            <person name="Zhang J."/>
            <person name="Zhang R.J."/>
            <person name="Zhang C.W."/>
            <person name="Yin H.Q."/>
            <person name="Zhang X.X."/>
        </authorList>
    </citation>
    <scope>NUCLEOTIDE SEQUENCE [LARGE SCALE GENOMIC DNA]</scope>
    <source>
        <strain evidence="6 7">BSs20135</strain>
    </source>
</reference>
<dbReference type="Gene3D" id="3.40.47.10">
    <property type="match status" value="1"/>
</dbReference>
<gene>
    <name evidence="6" type="ORF">GARC_0113</name>
</gene>
<dbReference type="InterPro" id="IPR014030">
    <property type="entry name" value="Ketoacyl_synth_N"/>
</dbReference>
<dbReference type="Pfam" id="PF00109">
    <property type="entry name" value="ketoacyl-synt"/>
    <property type="match status" value="1"/>
</dbReference>
<dbReference type="AlphaFoldDB" id="K6Z0U8"/>
<dbReference type="InterPro" id="IPR014031">
    <property type="entry name" value="Ketoacyl_synth_C"/>
</dbReference>
<dbReference type="InterPro" id="IPR016039">
    <property type="entry name" value="Thiolase-like"/>
</dbReference>
<comment type="caution">
    <text evidence="6">The sequence shown here is derived from an EMBL/GenBank/DDBJ whole genome shotgun (WGS) entry which is preliminary data.</text>
</comment>
<dbReference type="RefSeq" id="WP_007615570.1">
    <property type="nucleotide sequence ID" value="NZ_BAEO01000002.1"/>
</dbReference>
<evidence type="ECO:0000313" key="6">
    <source>
        <dbReference type="EMBL" id="GAC17095.1"/>
    </source>
</evidence>
<keyword evidence="7" id="KW-1185">Reference proteome</keyword>
<dbReference type="Pfam" id="PF02801">
    <property type="entry name" value="Ketoacyl-synt_C"/>
    <property type="match status" value="1"/>
</dbReference>
<dbReference type="OrthoDB" id="8607208at2"/>
<evidence type="ECO:0000256" key="3">
    <source>
        <dbReference type="ARBA" id="ARBA00022679"/>
    </source>
</evidence>
<comment type="pathway">
    <text evidence="1">Lipid metabolism.</text>
</comment>
<dbReference type="PANTHER" id="PTHR11712">
    <property type="entry name" value="POLYKETIDE SYNTHASE-RELATED"/>
    <property type="match status" value="1"/>
</dbReference>
<dbReference type="GO" id="GO:0004315">
    <property type="term" value="F:3-oxoacyl-[acyl-carrier-protein] synthase activity"/>
    <property type="evidence" value="ECO:0007669"/>
    <property type="project" value="TreeGrafter"/>
</dbReference>
<evidence type="ECO:0000256" key="2">
    <source>
        <dbReference type="ARBA" id="ARBA00008467"/>
    </source>
</evidence>
<evidence type="ECO:0000256" key="4">
    <source>
        <dbReference type="RuleBase" id="RU003694"/>
    </source>
</evidence>
<dbReference type="Proteomes" id="UP000006327">
    <property type="component" value="Unassembled WGS sequence"/>
</dbReference>
<protein>
    <recommendedName>
        <fullName evidence="5">Ketosynthase family 3 (KS3) domain-containing protein</fullName>
    </recommendedName>
</protein>
<dbReference type="InterPro" id="IPR020841">
    <property type="entry name" value="PKS_Beta-ketoAc_synthase_dom"/>
</dbReference>
<dbReference type="STRING" id="493475.GARC_0113"/>
<dbReference type="PANTHER" id="PTHR11712:SF320">
    <property type="entry name" value="BETA-KETOACYL SYNTHASE"/>
    <property type="match status" value="1"/>
</dbReference>
<evidence type="ECO:0000313" key="7">
    <source>
        <dbReference type="Proteomes" id="UP000006327"/>
    </source>
</evidence>
<accession>K6Z0U8</accession>
<dbReference type="SUPFAM" id="SSF53901">
    <property type="entry name" value="Thiolase-like"/>
    <property type="match status" value="2"/>
</dbReference>
<dbReference type="EMBL" id="BAEO01000002">
    <property type="protein sequence ID" value="GAC17095.1"/>
    <property type="molecule type" value="Genomic_DNA"/>
</dbReference>
<sequence length="375" mass="40960">MAVYIHSSVCHSACGNSYLDQSLRFTTEPNTKLEFATSIDEEQQNIRFFAMDQVPLDSSEARLFNSLTTVVKQLIKSSGLKPEELAQTALLLGSTSLDIGTLRPSEDKALGLPKIDRLSQYLQQKFKLHPFHLVINTACTASLNAVLYGKKLLEQTNIQQVIVIGCEFYNQLTTKGFHSLDLLSSEQLLAFHENRQGLILGEGIGALLLTKTQPQQKNYYRLMEGDSACDTSSLTMTAEDGSHINTVMSQAIKKSGLNANNIDLVKVHGTATYNNDIAEYNALISYFNSPPPIMALKPFIGHTLGACGVIELALLDYLLAKPTIPVADYISEQAQSIMLPFASADHAMSSFAHVLVNHCGFGGNNAALVLETVQS</sequence>
<dbReference type="InterPro" id="IPR000794">
    <property type="entry name" value="Beta-ketoacyl_synthase"/>
</dbReference>
<feature type="domain" description="Ketosynthase family 3 (KS3)" evidence="5">
    <location>
        <begin position="1"/>
        <end position="372"/>
    </location>
</feature>
<dbReference type="eggNOG" id="COG0304">
    <property type="taxonomic scope" value="Bacteria"/>
</dbReference>
<comment type="similarity">
    <text evidence="2 4">Belongs to the thiolase-like superfamily. Beta-ketoacyl-ACP synthases family.</text>
</comment>
<evidence type="ECO:0000256" key="1">
    <source>
        <dbReference type="ARBA" id="ARBA00005189"/>
    </source>
</evidence>
<dbReference type="GO" id="GO:0005829">
    <property type="term" value="C:cytosol"/>
    <property type="evidence" value="ECO:0007669"/>
    <property type="project" value="TreeGrafter"/>
</dbReference>
<dbReference type="GO" id="GO:0006633">
    <property type="term" value="P:fatty acid biosynthetic process"/>
    <property type="evidence" value="ECO:0007669"/>
    <property type="project" value="TreeGrafter"/>
</dbReference>